<dbReference type="InterPro" id="IPR036249">
    <property type="entry name" value="Thioredoxin-like_sf"/>
</dbReference>
<dbReference type="EMBL" id="JABCJJ010000042">
    <property type="protein sequence ID" value="NMR21571.1"/>
    <property type="molecule type" value="Genomic_DNA"/>
</dbReference>
<comment type="caution">
    <text evidence="1">The sequence shown here is derived from an EMBL/GenBank/DDBJ whole genome shotgun (WGS) entry which is preliminary data.</text>
</comment>
<keyword evidence="2" id="KW-1185">Reference proteome</keyword>
<dbReference type="AlphaFoldDB" id="A0A7Y0QHU7"/>
<name>A0A7Y0QHU7_CELFI</name>
<dbReference type="Proteomes" id="UP000562124">
    <property type="component" value="Unassembled WGS sequence"/>
</dbReference>
<dbReference type="SUPFAM" id="SSF52833">
    <property type="entry name" value="Thioredoxin-like"/>
    <property type="match status" value="1"/>
</dbReference>
<organism evidence="1 2">
    <name type="scientific">Cellulomonas fimi</name>
    <dbReference type="NCBI Taxonomy" id="1708"/>
    <lineage>
        <taxon>Bacteria</taxon>
        <taxon>Bacillati</taxon>
        <taxon>Actinomycetota</taxon>
        <taxon>Actinomycetes</taxon>
        <taxon>Micrococcales</taxon>
        <taxon>Cellulomonadaceae</taxon>
        <taxon>Cellulomonas</taxon>
    </lineage>
</organism>
<evidence type="ECO:0000313" key="2">
    <source>
        <dbReference type="Proteomes" id="UP000562124"/>
    </source>
</evidence>
<sequence>MSTVPVPPPLVVTVVRAPACHFCADAEQVLGELGRDYPLTVRTLEVASPEGRNLVAEHRAAMAPLVLLDGQYFSSGRLPRKKLLKELQARAGSPALQVGQR</sequence>
<dbReference type="RefSeq" id="WP_169325943.1">
    <property type="nucleotide sequence ID" value="NZ_JABCJJ010000042.1"/>
</dbReference>
<accession>A0A7Y0QHU7</accession>
<proteinExistence type="predicted"/>
<protein>
    <submittedName>
        <fullName evidence="1">Glutaredoxin</fullName>
    </submittedName>
</protein>
<evidence type="ECO:0000313" key="1">
    <source>
        <dbReference type="EMBL" id="NMR21571.1"/>
    </source>
</evidence>
<reference evidence="1 2" key="1">
    <citation type="submission" date="2020-04" db="EMBL/GenBank/DDBJ databases">
        <title>Sequencing and Assembly of C. fimi.</title>
        <authorList>
            <person name="Ramsey A.R."/>
        </authorList>
    </citation>
    <scope>NUCLEOTIDE SEQUENCE [LARGE SCALE GENOMIC DNA]</scope>
    <source>
        <strain evidence="1 2">SB</strain>
    </source>
</reference>
<gene>
    <name evidence="1" type="ORF">HIR71_15325</name>
</gene>
<dbReference type="Gene3D" id="3.40.30.10">
    <property type="entry name" value="Glutaredoxin"/>
    <property type="match status" value="1"/>
</dbReference>